<evidence type="ECO:0000256" key="1">
    <source>
        <dbReference type="SAM" id="MobiDB-lite"/>
    </source>
</evidence>
<feature type="compositionally biased region" description="Polar residues" evidence="1">
    <location>
        <begin position="57"/>
        <end position="66"/>
    </location>
</feature>
<gene>
    <name evidence="3" type="ORF">CSX00_02085</name>
</gene>
<feature type="compositionally biased region" description="Acidic residues" evidence="1">
    <location>
        <begin position="67"/>
        <end position="106"/>
    </location>
</feature>
<name>A0A2G3EDC3_9FIRM</name>
<evidence type="ECO:0000313" key="3">
    <source>
        <dbReference type="EMBL" id="PHU41123.1"/>
    </source>
</evidence>
<feature type="compositionally biased region" description="Basic and acidic residues" evidence="1">
    <location>
        <begin position="41"/>
        <end position="56"/>
    </location>
</feature>
<dbReference type="AlphaFoldDB" id="A0A2G3EDC3"/>
<feature type="region of interest" description="Disordered" evidence="1">
    <location>
        <begin position="228"/>
        <end position="291"/>
    </location>
</feature>
<feature type="signal peptide" evidence="2">
    <location>
        <begin position="1"/>
        <end position="26"/>
    </location>
</feature>
<keyword evidence="2" id="KW-0732">Signal</keyword>
<dbReference type="RefSeq" id="WP_099412679.1">
    <property type="nucleotide sequence ID" value="NZ_PDYH01000008.1"/>
</dbReference>
<keyword evidence="4" id="KW-1185">Reference proteome</keyword>
<proteinExistence type="predicted"/>
<feature type="compositionally biased region" description="Acidic residues" evidence="1">
    <location>
        <begin position="282"/>
        <end position="291"/>
    </location>
</feature>
<dbReference type="EMBL" id="PDYH01000008">
    <property type="protein sequence ID" value="PHU41123.1"/>
    <property type="molecule type" value="Genomic_DNA"/>
</dbReference>
<sequence length="291" mass="31945">MKKREIGIAIICAAIFGYSLSTTVVAAEETIDNNICSTSCDDNHEDSLDSNEKDLNSDTSEIGTENENLDSTDSEVETDNEDLDSDDSETETENEDLDSDDSEVETENAALDTSDSLLEVTEESCTDICHIDIIYNQEYYVIENLCPTGELEVMELSASFSVKKGVPLAVDLDDISPEVKKIIFSVDQLSNNIDSSFEIRAYVYADNKVKIESISKKDVETVSCQVTVISDSEDSDESNKEDTSESETPINSSSDNSSAGQDNSNESCNEDFSLQEKRTDSTEEDSSNSDN</sequence>
<dbReference type="Proteomes" id="UP000224317">
    <property type="component" value="Unassembled WGS sequence"/>
</dbReference>
<evidence type="ECO:0000313" key="4">
    <source>
        <dbReference type="Proteomes" id="UP000224317"/>
    </source>
</evidence>
<feature type="chain" id="PRO_5013828009" evidence="2">
    <location>
        <begin position="27"/>
        <end position="291"/>
    </location>
</feature>
<accession>A0A2G3EDC3</accession>
<reference evidence="3" key="1">
    <citation type="submission" date="2017-10" db="EMBL/GenBank/DDBJ databases">
        <title>Resolving the taxonomy of Roseburia spp., Eubacterium rectale and Agathobacter spp. through phylogenomic analysis.</title>
        <authorList>
            <person name="Sheridan P.O."/>
            <person name="Walker A.W."/>
            <person name="Duncan S.H."/>
            <person name="Scott K.P."/>
            <person name="Toole P.W.O."/>
            <person name="Luis P."/>
            <person name="Flint H.J."/>
        </authorList>
    </citation>
    <scope>NUCLEOTIDE SEQUENCE [LARGE SCALE GENOMIC DNA]</scope>
    <source>
        <strain evidence="3">JK10</strain>
    </source>
</reference>
<feature type="compositionally biased region" description="Polar residues" evidence="1">
    <location>
        <begin position="248"/>
        <end position="272"/>
    </location>
</feature>
<comment type="caution">
    <text evidence="3">The sequence shown here is derived from an EMBL/GenBank/DDBJ whole genome shotgun (WGS) entry which is preliminary data.</text>
</comment>
<evidence type="ECO:0000256" key="2">
    <source>
        <dbReference type="SAM" id="SignalP"/>
    </source>
</evidence>
<organism evidence="3 4">
    <name type="scientific">Pseudobutyrivibrio ruminis</name>
    <dbReference type="NCBI Taxonomy" id="46206"/>
    <lineage>
        <taxon>Bacteria</taxon>
        <taxon>Bacillati</taxon>
        <taxon>Bacillota</taxon>
        <taxon>Clostridia</taxon>
        <taxon>Lachnospirales</taxon>
        <taxon>Lachnospiraceae</taxon>
        <taxon>Pseudobutyrivibrio</taxon>
    </lineage>
</organism>
<protein>
    <submittedName>
        <fullName evidence="3">Uncharacterized protein</fullName>
    </submittedName>
</protein>
<feature type="region of interest" description="Disordered" evidence="1">
    <location>
        <begin position="35"/>
        <end position="115"/>
    </location>
</feature>